<dbReference type="InterPro" id="IPR012763">
    <property type="entry name" value="DNA_pol_III_sug/sutau_N"/>
</dbReference>
<evidence type="ECO:0000256" key="5">
    <source>
        <dbReference type="ARBA" id="ARBA00022705"/>
    </source>
</evidence>
<dbReference type="Proteomes" id="UP000183028">
    <property type="component" value="Unassembled WGS sequence"/>
</dbReference>
<accession>A0A1H6TT59</accession>
<dbReference type="GO" id="GO:0003887">
    <property type="term" value="F:DNA-directed DNA polymerase activity"/>
    <property type="evidence" value="ECO:0007669"/>
    <property type="project" value="UniProtKB-KW"/>
</dbReference>
<dbReference type="InterPro" id="IPR008921">
    <property type="entry name" value="DNA_pol3_clamp-load_cplx_C"/>
</dbReference>
<dbReference type="STRING" id="322505.SAMN04487836_10431"/>
<keyword evidence="9" id="KW-0067">ATP-binding</keyword>
<evidence type="ECO:0000256" key="4">
    <source>
        <dbReference type="ARBA" id="ARBA00022695"/>
    </source>
</evidence>
<keyword evidence="3" id="KW-0808">Transferase</keyword>
<dbReference type="RefSeq" id="WP_074732151.1">
    <property type="nucleotide sequence ID" value="NZ_CADABK010000033.1"/>
</dbReference>
<dbReference type="eggNOG" id="COG2812">
    <property type="taxonomic scope" value="Bacteria"/>
</dbReference>
<keyword evidence="6" id="KW-0479">Metal-binding</keyword>
<gene>
    <name evidence="13" type="ORF">SAMN04487834_10278</name>
</gene>
<evidence type="ECO:0000259" key="12">
    <source>
        <dbReference type="SMART" id="SM00382"/>
    </source>
</evidence>
<dbReference type="EC" id="2.7.7.7" evidence="2"/>
<dbReference type="SUPFAM" id="SSF48019">
    <property type="entry name" value="post-AAA+ oligomerization domain-like"/>
    <property type="match status" value="1"/>
</dbReference>
<evidence type="ECO:0000313" key="13">
    <source>
        <dbReference type="EMBL" id="SEI83201.1"/>
    </source>
</evidence>
<reference evidence="14" key="1">
    <citation type="submission" date="2016-10" db="EMBL/GenBank/DDBJ databases">
        <authorList>
            <person name="Varghese N."/>
        </authorList>
    </citation>
    <scope>NUCLEOTIDE SEQUENCE [LARGE SCALE GENOMIC DNA]</scope>
    <source>
        <strain evidence="14">DSM 20406</strain>
    </source>
</reference>
<dbReference type="Gene3D" id="1.10.8.60">
    <property type="match status" value="1"/>
</dbReference>
<dbReference type="GO" id="GO:0046872">
    <property type="term" value="F:metal ion binding"/>
    <property type="evidence" value="ECO:0007669"/>
    <property type="project" value="UniProtKB-KW"/>
</dbReference>
<dbReference type="CDD" id="cd18137">
    <property type="entry name" value="HLD_clamp_pol_III_gamma_tau"/>
    <property type="match status" value="1"/>
</dbReference>
<keyword evidence="10" id="KW-0239">DNA-directed DNA polymerase</keyword>
<dbReference type="PRINTS" id="PR00300">
    <property type="entry name" value="CLPPROTEASEA"/>
</dbReference>
<dbReference type="InterPro" id="IPR050238">
    <property type="entry name" value="DNA_Rep/Repair_Clamp_Loader"/>
</dbReference>
<sequence length="612" mass="69815">MAYKSLYRAYRPQVFDDVSGQEAIITTLKHAVEENKIAHAYLFCGPRGTGKTTVAKIFAKAVNCDHEPKPCGECESCKAIENGTHPDVIEIDAASNNGVEQVRDLIDKVKYAPVQGRYKVYIIDEVHMMSSGAFNALLKTLEEPPAHVIFILATTEPQRILPTIISRCQRFDFTSLTDEEMISRMEHVMKQEGKTYEEGALAQIAKLANGGMRDALSILEQCLAYNDDHLSVDDVNSIYGILSMDDKLRFIKVMLSQDMEEALKLVDKMDHNGTDIKRLTYDLIDILKDIIIYKNTHNDSILFNLTKKQAESLAPYITSDEALDFIHLFVDASEKYVRAVNPHIYFELAVLKVCNQDHDHKVVNMPKEQIAQVNEDSHDDVIDTLTTEEIEPVTEPEEVIVKEDVQPITNQADKPMINSNDEIDSQKPPVFHYENEQEDETTDYSDLDIQVDIDDIMNILVQADKHVLLDVQEKWPVIRNYMTQLKVAKYANMLSVGKPVAACSQAIVIAYEFMPDVNAVNYYKNYRALESLLEEVFGKKYRFVAMQMDQWLELRKHFIVLMRQHKLPQPGPIALKHIDSHNLDDTSQLNEAQKFALETFGKEIVEFTDDDE</sequence>
<evidence type="ECO:0000256" key="8">
    <source>
        <dbReference type="ARBA" id="ARBA00022833"/>
    </source>
</evidence>
<evidence type="ECO:0000256" key="9">
    <source>
        <dbReference type="ARBA" id="ARBA00022840"/>
    </source>
</evidence>
<comment type="catalytic activity">
    <reaction evidence="11">
        <text>DNA(n) + a 2'-deoxyribonucleoside 5'-triphosphate = DNA(n+1) + diphosphate</text>
        <dbReference type="Rhea" id="RHEA:22508"/>
        <dbReference type="Rhea" id="RHEA-COMP:17339"/>
        <dbReference type="Rhea" id="RHEA-COMP:17340"/>
        <dbReference type="ChEBI" id="CHEBI:33019"/>
        <dbReference type="ChEBI" id="CHEBI:61560"/>
        <dbReference type="ChEBI" id="CHEBI:173112"/>
        <dbReference type="EC" id="2.7.7.7"/>
    </reaction>
</comment>
<dbReference type="SUPFAM" id="SSF52540">
    <property type="entry name" value="P-loop containing nucleoside triphosphate hydrolases"/>
    <property type="match status" value="1"/>
</dbReference>
<dbReference type="SMART" id="SM00382">
    <property type="entry name" value="AAA"/>
    <property type="match status" value="1"/>
</dbReference>
<dbReference type="Pfam" id="PF12169">
    <property type="entry name" value="DNA_pol3_gamma3"/>
    <property type="match status" value="1"/>
</dbReference>
<evidence type="ECO:0000256" key="10">
    <source>
        <dbReference type="ARBA" id="ARBA00022932"/>
    </source>
</evidence>
<keyword evidence="14" id="KW-1185">Reference proteome</keyword>
<dbReference type="GO" id="GO:0003677">
    <property type="term" value="F:DNA binding"/>
    <property type="evidence" value="ECO:0007669"/>
    <property type="project" value="InterPro"/>
</dbReference>
<dbReference type="InterPro" id="IPR004622">
    <property type="entry name" value="DNA_pol_HolB"/>
</dbReference>
<dbReference type="InterPro" id="IPR001270">
    <property type="entry name" value="ClpA/B"/>
</dbReference>
<evidence type="ECO:0000256" key="1">
    <source>
        <dbReference type="ARBA" id="ARBA00006360"/>
    </source>
</evidence>
<dbReference type="AlphaFoldDB" id="A0A1H6TT59"/>
<organism evidence="13 14">
    <name type="scientific">Sharpea azabuensis</name>
    <dbReference type="NCBI Taxonomy" id="322505"/>
    <lineage>
        <taxon>Bacteria</taxon>
        <taxon>Bacillati</taxon>
        <taxon>Bacillota</taxon>
        <taxon>Erysipelotrichia</taxon>
        <taxon>Erysipelotrichales</taxon>
        <taxon>Coprobacillaceae</taxon>
        <taxon>Sharpea</taxon>
    </lineage>
</organism>
<dbReference type="Gene3D" id="3.40.50.300">
    <property type="entry name" value="P-loop containing nucleotide triphosphate hydrolases"/>
    <property type="match status" value="1"/>
</dbReference>
<dbReference type="InterPro" id="IPR022754">
    <property type="entry name" value="DNA_pol_III_gamma-3"/>
</dbReference>
<evidence type="ECO:0000256" key="6">
    <source>
        <dbReference type="ARBA" id="ARBA00022723"/>
    </source>
</evidence>
<dbReference type="GO" id="GO:0006261">
    <property type="term" value="P:DNA-templated DNA replication"/>
    <property type="evidence" value="ECO:0007669"/>
    <property type="project" value="TreeGrafter"/>
</dbReference>
<protein>
    <recommendedName>
        <fullName evidence="2">DNA-directed DNA polymerase</fullName>
        <ecNumber evidence="2">2.7.7.7</ecNumber>
    </recommendedName>
</protein>
<dbReference type="InterPro" id="IPR045085">
    <property type="entry name" value="HLD_clamp_pol_III_gamma_tau"/>
</dbReference>
<keyword evidence="8" id="KW-0862">Zinc</keyword>
<name>A0A1H6TT59_9FIRM</name>
<dbReference type="GO" id="GO:0008408">
    <property type="term" value="F:3'-5' exonuclease activity"/>
    <property type="evidence" value="ECO:0007669"/>
    <property type="project" value="InterPro"/>
</dbReference>
<evidence type="ECO:0000256" key="3">
    <source>
        <dbReference type="ARBA" id="ARBA00022679"/>
    </source>
</evidence>
<keyword evidence="5" id="KW-0235">DNA replication</keyword>
<dbReference type="FunFam" id="3.40.50.300:FF:000014">
    <property type="entry name" value="DNA polymerase III subunit gamma/tau"/>
    <property type="match status" value="1"/>
</dbReference>
<dbReference type="NCBIfam" id="TIGR00678">
    <property type="entry name" value="holB"/>
    <property type="match status" value="1"/>
</dbReference>
<dbReference type="Gene3D" id="1.20.272.10">
    <property type="match status" value="1"/>
</dbReference>
<evidence type="ECO:0000256" key="2">
    <source>
        <dbReference type="ARBA" id="ARBA00012417"/>
    </source>
</evidence>
<dbReference type="InterPro" id="IPR003593">
    <property type="entry name" value="AAA+_ATPase"/>
</dbReference>
<keyword evidence="7" id="KW-0547">Nucleotide-binding</keyword>
<evidence type="ECO:0000256" key="11">
    <source>
        <dbReference type="ARBA" id="ARBA00049244"/>
    </source>
</evidence>
<dbReference type="NCBIfam" id="TIGR02397">
    <property type="entry name" value="dnaX_nterm"/>
    <property type="match status" value="1"/>
</dbReference>
<dbReference type="PANTHER" id="PTHR11669:SF0">
    <property type="entry name" value="PROTEIN STICHEL-LIKE 2"/>
    <property type="match status" value="1"/>
</dbReference>
<dbReference type="Pfam" id="PF22608">
    <property type="entry name" value="DNAX_ATPase_lid"/>
    <property type="match status" value="1"/>
</dbReference>
<dbReference type="OrthoDB" id="9810148at2"/>
<dbReference type="EMBL" id="FNYK01000027">
    <property type="protein sequence ID" value="SEI83201.1"/>
    <property type="molecule type" value="Genomic_DNA"/>
</dbReference>
<evidence type="ECO:0000313" key="14">
    <source>
        <dbReference type="Proteomes" id="UP000183028"/>
    </source>
</evidence>
<dbReference type="InterPro" id="IPR027417">
    <property type="entry name" value="P-loop_NTPase"/>
</dbReference>
<dbReference type="NCBIfam" id="NF004046">
    <property type="entry name" value="PRK05563.1"/>
    <property type="match status" value="1"/>
</dbReference>
<dbReference type="CDD" id="cd00009">
    <property type="entry name" value="AAA"/>
    <property type="match status" value="1"/>
</dbReference>
<keyword evidence="4" id="KW-0548">Nucleotidyltransferase</keyword>
<dbReference type="Pfam" id="PF13177">
    <property type="entry name" value="DNA_pol3_delta2"/>
    <property type="match status" value="1"/>
</dbReference>
<comment type="similarity">
    <text evidence="1">Belongs to the DnaX/STICHEL family.</text>
</comment>
<evidence type="ECO:0000256" key="7">
    <source>
        <dbReference type="ARBA" id="ARBA00022741"/>
    </source>
</evidence>
<feature type="domain" description="AAA+ ATPase" evidence="12">
    <location>
        <begin position="37"/>
        <end position="176"/>
    </location>
</feature>
<dbReference type="GO" id="GO:0005524">
    <property type="term" value="F:ATP binding"/>
    <property type="evidence" value="ECO:0007669"/>
    <property type="project" value="UniProtKB-KW"/>
</dbReference>
<dbReference type="PANTHER" id="PTHR11669">
    <property type="entry name" value="REPLICATION FACTOR C / DNA POLYMERASE III GAMMA-TAU SUBUNIT"/>
    <property type="match status" value="1"/>
</dbReference>
<dbReference type="GO" id="GO:0009360">
    <property type="term" value="C:DNA polymerase III complex"/>
    <property type="evidence" value="ECO:0007669"/>
    <property type="project" value="InterPro"/>
</dbReference>
<proteinExistence type="inferred from homology"/>